<dbReference type="CDD" id="cd11056">
    <property type="entry name" value="CYP6-like"/>
    <property type="match status" value="1"/>
</dbReference>
<evidence type="ECO:0000256" key="8">
    <source>
        <dbReference type="ARBA" id="ARBA00022848"/>
    </source>
</evidence>
<evidence type="ECO:0000256" key="12">
    <source>
        <dbReference type="ARBA" id="ARBA00023136"/>
    </source>
</evidence>
<dbReference type="Gene3D" id="1.10.630.10">
    <property type="entry name" value="Cytochrome P450"/>
    <property type="match status" value="1"/>
</dbReference>
<evidence type="ECO:0000313" key="17">
    <source>
        <dbReference type="RefSeq" id="XP_030756950.1"/>
    </source>
</evidence>
<dbReference type="InterPro" id="IPR001128">
    <property type="entry name" value="Cyt_P450"/>
</dbReference>
<evidence type="ECO:0000256" key="11">
    <source>
        <dbReference type="ARBA" id="ARBA00023033"/>
    </source>
</evidence>
<evidence type="ECO:0000313" key="16">
    <source>
        <dbReference type="Proteomes" id="UP000504635"/>
    </source>
</evidence>
<dbReference type="GO" id="GO:0020037">
    <property type="term" value="F:heme binding"/>
    <property type="evidence" value="ECO:0007669"/>
    <property type="project" value="InterPro"/>
</dbReference>
<feature type="transmembrane region" description="Helical" evidence="15">
    <location>
        <begin position="6"/>
        <end position="29"/>
    </location>
</feature>
<keyword evidence="6 13" id="KW-0479">Metal-binding</keyword>
<evidence type="ECO:0000256" key="6">
    <source>
        <dbReference type="ARBA" id="ARBA00022723"/>
    </source>
</evidence>
<evidence type="ECO:0000256" key="10">
    <source>
        <dbReference type="ARBA" id="ARBA00023004"/>
    </source>
</evidence>
<dbReference type="GO" id="GO:0016705">
    <property type="term" value="F:oxidoreductase activity, acting on paired donors, with incorporation or reduction of molecular oxygen"/>
    <property type="evidence" value="ECO:0007669"/>
    <property type="project" value="InterPro"/>
</dbReference>
<dbReference type="GO" id="GO:0005789">
    <property type="term" value="C:endoplasmic reticulum membrane"/>
    <property type="evidence" value="ECO:0007669"/>
    <property type="project" value="UniProtKB-SubCell"/>
</dbReference>
<evidence type="ECO:0000256" key="5">
    <source>
        <dbReference type="ARBA" id="ARBA00022617"/>
    </source>
</evidence>
<keyword evidence="15" id="KW-0812">Transmembrane</keyword>
<name>A0A6J2Y1Q9_SITOR</name>
<keyword evidence="15" id="KW-1133">Transmembrane helix</keyword>
<dbReference type="GO" id="GO:0004497">
    <property type="term" value="F:monooxygenase activity"/>
    <property type="evidence" value="ECO:0007669"/>
    <property type="project" value="UniProtKB-KW"/>
</dbReference>
<comment type="cofactor">
    <cofactor evidence="1 13">
        <name>heme</name>
        <dbReference type="ChEBI" id="CHEBI:30413"/>
    </cofactor>
</comment>
<dbReference type="AlphaFoldDB" id="A0A6J2Y1Q9"/>
<dbReference type="InterPro" id="IPR050476">
    <property type="entry name" value="Insect_CytP450_Detox"/>
</dbReference>
<evidence type="ECO:0000256" key="15">
    <source>
        <dbReference type="SAM" id="Phobius"/>
    </source>
</evidence>
<feature type="binding site" description="axial binding residue" evidence="13">
    <location>
        <position position="452"/>
    </location>
    <ligand>
        <name>heme</name>
        <dbReference type="ChEBI" id="CHEBI:30413"/>
    </ligand>
    <ligandPart>
        <name>Fe</name>
        <dbReference type="ChEBI" id="CHEBI:18248"/>
    </ligandPart>
</feature>
<dbReference type="Proteomes" id="UP000504635">
    <property type="component" value="Unplaced"/>
</dbReference>
<dbReference type="InterPro" id="IPR036396">
    <property type="entry name" value="Cyt_P450_sf"/>
</dbReference>
<dbReference type="GO" id="GO:0005506">
    <property type="term" value="F:iron ion binding"/>
    <property type="evidence" value="ECO:0007669"/>
    <property type="project" value="InterPro"/>
</dbReference>
<gene>
    <name evidence="17" type="primary">LOC115882841</name>
</gene>
<evidence type="ECO:0000256" key="13">
    <source>
        <dbReference type="PIRSR" id="PIRSR602401-1"/>
    </source>
</evidence>
<accession>A0A6J2Y1Q9</accession>
<dbReference type="OrthoDB" id="2789670at2759"/>
<keyword evidence="7" id="KW-0256">Endoplasmic reticulum</keyword>
<comment type="subcellular location">
    <subcellularLocation>
        <location evidence="3">Endoplasmic reticulum membrane</location>
        <topology evidence="3">Peripheral membrane protein</topology>
    </subcellularLocation>
    <subcellularLocation>
        <location evidence="2">Microsome membrane</location>
        <topology evidence="2">Peripheral membrane protein</topology>
    </subcellularLocation>
</comment>
<dbReference type="KEGG" id="soy:115882841"/>
<reference evidence="17" key="1">
    <citation type="submission" date="2025-08" db="UniProtKB">
        <authorList>
            <consortium name="RefSeq"/>
        </authorList>
    </citation>
    <scope>IDENTIFICATION</scope>
    <source>
        <tissue evidence="17">Gonads</tissue>
    </source>
</reference>
<dbReference type="PRINTS" id="PR00463">
    <property type="entry name" value="EP450I"/>
</dbReference>
<organism evidence="16 17">
    <name type="scientific">Sitophilus oryzae</name>
    <name type="common">Rice weevil</name>
    <name type="synonym">Curculio oryzae</name>
    <dbReference type="NCBI Taxonomy" id="7048"/>
    <lineage>
        <taxon>Eukaryota</taxon>
        <taxon>Metazoa</taxon>
        <taxon>Ecdysozoa</taxon>
        <taxon>Arthropoda</taxon>
        <taxon>Hexapoda</taxon>
        <taxon>Insecta</taxon>
        <taxon>Pterygota</taxon>
        <taxon>Neoptera</taxon>
        <taxon>Endopterygota</taxon>
        <taxon>Coleoptera</taxon>
        <taxon>Polyphaga</taxon>
        <taxon>Cucujiformia</taxon>
        <taxon>Curculionidae</taxon>
        <taxon>Dryophthorinae</taxon>
        <taxon>Sitophilus</taxon>
    </lineage>
</organism>
<evidence type="ECO:0000256" key="3">
    <source>
        <dbReference type="ARBA" id="ARBA00004406"/>
    </source>
</evidence>
<dbReference type="PROSITE" id="PS00086">
    <property type="entry name" value="CYTOCHROME_P450"/>
    <property type="match status" value="1"/>
</dbReference>
<dbReference type="SUPFAM" id="SSF48264">
    <property type="entry name" value="Cytochrome P450"/>
    <property type="match status" value="1"/>
</dbReference>
<dbReference type="Pfam" id="PF00067">
    <property type="entry name" value="p450"/>
    <property type="match status" value="1"/>
</dbReference>
<keyword evidence="5 13" id="KW-0349">Heme</keyword>
<evidence type="ECO:0000256" key="9">
    <source>
        <dbReference type="ARBA" id="ARBA00023002"/>
    </source>
</evidence>
<dbReference type="FunCoup" id="A0A6J2Y1Q9">
    <property type="interactions" value="104"/>
</dbReference>
<dbReference type="PANTHER" id="PTHR24292">
    <property type="entry name" value="CYTOCHROME P450"/>
    <property type="match status" value="1"/>
</dbReference>
<keyword evidence="12 15" id="KW-0472">Membrane</keyword>
<keyword evidence="11 14" id="KW-0503">Monooxygenase</keyword>
<keyword evidence="8" id="KW-0492">Microsome</keyword>
<protein>
    <submittedName>
        <fullName evidence="17">Probable cytochrome P450 6a13</fullName>
    </submittedName>
</protein>
<proteinExistence type="inferred from homology"/>
<dbReference type="PANTHER" id="PTHR24292:SF100">
    <property type="entry name" value="CYTOCHROME P450 6A16, ISOFORM B-RELATED"/>
    <property type="match status" value="1"/>
</dbReference>
<keyword evidence="16" id="KW-1185">Reference proteome</keyword>
<dbReference type="RefSeq" id="XP_030756950.1">
    <property type="nucleotide sequence ID" value="XM_030901090.1"/>
</dbReference>
<evidence type="ECO:0000256" key="4">
    <source>
        <dbReference type="ARBA" id="ARBA00010617"/>
    </source>
</evidence>
<evidence type="ECO:0000256" key="1">
    <source>
        <dbReference type="ARBA" id="ARBA00001971"/>
    </source>
</evidence>
<keyword evidence="9 14" id="KW-0560">Oxidoreductase</keyword>
<sequence>MSVILVVQYFLFYSVLCILGAFLCVFLYFQYSYGYWKRRGVPYIKPKFPLGNNNSVGLGSFSYGIETLGWYWELKKRGLKFGGVWNWANPTLVLVDPDYAKDILIKDFQYFTDRHFFHNPKHDPKNESLFVVEKDEWKFMRQNLSPTFTSSKMKMIFQSVMKCTVPMVEYLENCAKNKEDIDVKDTMAAYTINVIGSSIYGLELACFQDKNHKFREIGREIFRIDLVKGAKIAFSRLWEGAAIEAGLGPLSQKITQYFTDVVTETMEHRTKNNEKRQDFMQLVIDLYQATKDQDRPFTFDHLVANIIVFFIAGFDTSATTLHYALYELSVNPDIQEKARDEIKQVLEKHNNVITYETFQDMTYVRQIIEETLRLHPPLNAVARIAAKPYKLRNTNVVIEKGTKVVIPVVGFQRDPDYFPDPERFDPDRFSAENKASRNPYVYMPFGEGPRMCIGMRLALMQTTIGLVQILRNFKISLSPRTKLPVTEKKGVFVMAPDELIYVNAEKI</sequence>
<evidence type="ECO:0000256" key="2">
    <source>
        <dbReference type="ARBA" id="ARBA00004174"/>
    </source>
</evidence>
<dbReference type="InterPro" id="IPR017972">
    <property type="entry name" value="Cyt_P450_CS"/>
</dbReference>
<dbReference type="GeneID" id="115882841"/>
<keyword evidence="10 13" id="KW-0408">Iron</keyword>
<dbReference type="InParanoid" id="A0A6J2Y1Q9"/>
<comment type="similarity">
    <text evidence="4 14">Belongs to the cytochrome P450 family.</text>
</comment>
<evidence type="ECO:0000256" key="7">
    <source>
        <dbReference type="ARBA" id="ARBA00022824"/>
    </source>
</evidence>
<dbReference type="PRINTS" id="PR00385">
    <property type="entry name" value="P450"/>
</dbReference>
<evidence type="ECO:0000256" key="14">
    <source>
        <dbReference type="RuleBase" id="RU000461"/>
    </source>
</evidence>
<dbReference type="FunFam" id="1.10.630.10:FF:000042">
    <property type="entry name" value="Cytochrome P450"/>
    <property type="match status" value="1"/>
</dbReference>
<dbReference type="InterPro" id="IPR002401">
    <property type="entry name" value="Cyt_P450_E_grp-I"/>
</dbReference>